<dbReference type="OrthoDB" id="9802426at2"/>
<evidence type="ECO:0000313" key="11">
    <source>
        <dbReference type="Proteomes" id="UP000199227"/>
    </source>
</evidence>
<dbReference type="Pfam" id="PF00486">
    <property type="entry name" value="Trans_reg_C"/>
    <property type="match status" value="1"/>
</dbReference>
<dbReference type="InterPro" id="IPR039420">
    <property type="entry name" value="WalR-like"/>
</dbReference>
<dbReference type="Gene3D" id="3.40.50.2300">
    <property type="match status" value="1"/>
</dbReference>
<keyword evidence="2 6" id="KW-0597">Phosphoprotein</keyword>
<sequence length="222" mass="25677">MALIAIIEDEQDLLDLLEYHLQKEGYETFAAISVKPIEKLLEEETPDLMIVDRNLPGVEGSEFVQQLRSRGYNIPVIFLTAKVSDTEIEEGFLRGGDDYVTKPFNVKELMHRVRAVLRRSKPEESSEIIYRDITIKPKSYEVFIDGKKIDLTRLEFKLLLELVTHKNMVLSRDQLLEKVWGDDGDYQDRTVNVAVNRLKEKIDPDKSKNYIKSIRGVGYQVC</sequence>
<dbReference type="GO" id="GO:0000976">
    <property type="term" value="F:transcription cis-regulatory region binding"/>
    <property type="evidence" value="ECO:0007669"/>
    <property type="project" value="TreeGrafter"/>
</dbReference>
<reference evidence="10 11" key="1">
    <citation type="submission" date="2016-10" db="EMBL/GenBank/DDBJ databases">
        <authorList>
            <person name="de Groot N.N."/>
        </authorList>
    </citation>
    <scope>NUCLEOTIDE SEQUENCE [LARGE SCALE GENOMIC DNA]</scope>
    <source>
        <strain evidence="10 11">EP1-55-1</strain>
    </source>
</reference>
<evidence type="ECO:0000259" key="8">
    <source>
        <dbReference type="PROSITE" id="PS50110"/>
    </source>
</evidence>
<feature type="DNA-binding region" description="OmpR/PhoB-type" evidence="7">
    <location>
        <begin position="125"/>
        <end position="222"/>
    </location>
</feature>
<evidence type="ECO:0000256" key="2">
    <source>
        <dbReference type="ARBA" id="ARBA00022553"/>
    </source>
</evidence>
<dbReference type="CDD" id="cd17574">
    <property type="entry name" value="REC_OmpR"/>
    <property type="match status" value="1"/>
</dbReference>
<dbReference type="InterPro" id="IPR001789">
    <property type="entry name" value="Sig_transdc_resp-reg_receiver"/>
</dbReference>
<dbReference type="Gene3D" id="1.10.10.10">
    <property type="entry name" value="Winged helix-like DNA-binding domain superfamily/Winged helix DNA-binding domain"/>
    <property type="match status" value="1"/>
</dbReference>
<gene>
    <name evidence="10" type="ORF">SAMN05216234_101107</name>
</gene>
<dbReference type="Gene3D" id="6.10.250.690">
    <property type="match status" value="1"/>
</dbReference>
<organism evidence="10 11">
    <name type="scientific">Hydrogenimonas thermophila</name>
    <dbReference type="NCBI Taxonomy" id="223786"/>
    <lineage>
        <taxon>Bacteria</taxon>
        <taxon>Pseudomonadati</taxon>
        <taxon>Campylobacterota</taxon>
        <taxon>Epsilonproteobacteria</taxon>
        <taxon>Campylobacterales</taxon>
        <taxon>Hydrogenimonadaceae</taxon>
        <taxon>Hydrogenimonas</taxon>
    </lineage>
</organism>
<accession>A0A1I5KVL4</accession>
<proteinExistence type="predicted"/>
<dbReference type="Pfam" id="PF00072">
    <property type="entry name" value="Response_reg"/>
    <property type="match status" value="1"/>
</dbReference>
<dbReference type="InterPro" id="IPR001867">
    <property type="entry name" value="OmpR/PhoB-type_DNA-bd"/>
</dbReference>
<dbReference type="AlphaFoldDB" id="A0A1I5KVL4"/>
<evidence type="ECO:0000256" key="1">
    <source>
        <dbReference type="ARBA" id="ARBA00013332"/>
    </source>
</evidence>
<dbReference type="EMBL" id="FOXB01000001">
    <property type="protein sequence ID" value="SFO88948.1"/>
    <property type="molecule type" value="Genomic_DNA"/>
</dbReference>
<dbReference type="FunFam" id="1.10.10.10:FF:000018">
    <property type="entry name" value="DNA-binding response regulator ResD"/>
    <property type="match status" value="1"/>
</dbReference>
<dbReference type="GO" id="GO:0032993">
    <property type="term" value="C:protein-DNA complex"/>
    <property type="evidence" value="ECO:0007669"/>
    <property type="project" value="TreeGrafter"/>
</dbReference>
<dbReference type="RefSeq" id="WP_092909880.1">
    <property type="nucleotide sequence ID" value="NZ_FOXB01000001.1"/>
</dbReference>
<keyword evidence="4 7" id="KW-0238">DNA-binding</keyword>
<dbReference type="GO" id="GO:0006355">
    <property type="term" value="P:regulation of DNA-templated transcription"/>
    <property type="evidence" value="ECO:0007669"/>
    <property type="project" value="InterPro"/>
</dbReference>
<dbReference type="InterPro" id="IPR036388">
    <property type="entry name" value="WH-like_DNA-bd_sf"/>
</dbReference>
<dbReference type="PANTHER" id="PTHR48111">
    <property type="entry name" value="REGULATOR OF RPOS"/>
    <property type="match status" value="1"/>
</dbReference>
<comment type="function">
    <text evidence="5">This protein is a positive regulator for the phosphate regulon. Transcription of this operon is positively regulated by PhoB and PhoR when phosphate is limited.</text>
</comment>
<dbReference type="SMART" id="SM00862">
    <property type="entry name" value="Trans_reg_C"/>
    <property type="match status" value="1"/>
</dbReference>
<evidence type="ECO:0000256" key="4">
    <source>
        <dbReference type="ARBA" id="ARBA00023125"/>
    </source>
</evidence>
<evidence type="ECO:0000256" key="3">
    <source>
        <dbReference type="ARBA" id="ARBA00023012"/>
    </source>
</evidence>
<dbReference type="InterPro" id="IPR011006">
    <property type="entry name" value="CheY-like_superfamily"/>
</dbReference>
<dbReference type="GO" id="GO:0000156">
    <property type="term" value="F:phosphorelay response regulator activity"/>
    <property type="evidence" value="ECO:0007669"/>
    <property type="project" value="TreeGrafter"/>
</dbReference>
<protein>
    <recommendedName>
        <fullName evidence="1">Phosphate regulon transcriptional regulatory protein PhoB</fullName>
    </recommendedName>
</protein>
<feature type="domain" description="OmpR/PhoB-type" evidence="9">
    <location>
        <begin position="125"/>
        <end position="222"/>
    </location>
</feature>
<dbReference type="CDD" id="cd00383">
    <property type="entry name" value="trans_reg_C"/>
    <property type="match status" value="1"/>
</dbReference>
<dbReference type="GO" id="GO:0005829">
    <property type="term" value="C:cytosol"/>
    <property type="evidence" value="ECO:0007669"/>
    <property type="project" value="TreeGrafter"/>
</dbReference>
<dbReference type="SUPFAM" id="SSF52172">
    <property type="entry name" value="CheY-like"/>
    <property type="match status" value="1"/>
</dbReference>
<feature type="domain" description="Response regulatory" evidence="8">
    <location>
        <begin position="3"/>
        <end position="117"/>
    </location>
</feature>
<evidence type="ECO:0000313" key="10">
    <source>
        <dbReference type="EMBL" id="SFO88948.1"/>
    </source>
</evidence>
<feature type="modified residue" description="4-aspartylphosphate" evidence="6">
    <location>
        <position position="52"/>
    </location>
</feature>
<evidence type="ECO:0000256" key="5">
    <source>
        <dbReference type="ARBA" id="ARBA00024735"/>
    </source>
</evidence>
<dbReference type="Proteomes" id="UP000199227">
    <property type="component" value="Unassembled WGS sequence"/>
</dbReference>
<dbReference type="PROSITE" id="PS50110">
    <property type="entry name" value="RESPONSE_REGULATORY"/>
    <property type="match status" value="1"/>
</dbReference>
<dbReference type="PROSITE" id="PS51755">
    <property type="entry name" value="OMPR_PHOB"/>
    <property type="match status" value="1"/>
</dbReference>
<keyword evidence="3" id="KW-0902">Two-component regulatory system</keyword>
<dbReference type="PANTHER" id="PTHR48111:SF73">
    <property type="entry name" value="ALKALINE PHOSPHATASE SYNTHESIS TRANSCRIPTIONAL REGULATORY PROTEIN PHOP"/>
    <property type="match status" value="1"/>
</dbReference>
<name>A0A1I5KVL4_9BACT</name>
<keyword evidence="11" id="KW-1185">Reference proteome</keyword>
<evidence type="ECO:0000259" key="9">
    <source>
        <dbReference type="PROSITE" id="PS51755"/>
    </source>
</evidence>
<evidence type="ECO:0000256" key="7">
    <source>
        <dbReference type="PROSITE-ProRule" id="PRU01091"/>
    </source>
</evidence>
<evidence type="ECO:0000256" key="6">
    <source>
        <dbReference type="PROSITE-ProRule" id="PRU00169"/>
    </source>
</evidence>
<dbReference type="STRING" id="223786.SAMN05216234_101107"/>
<dbReference type="SMART" id="SM00448">
    <property type="entry name" value="REC"/>
    <property type="match status" value="1"/>
</dbReference>